<protein>
    <recommendedName>
        <fullName evidence="5">C2H2-type domain-containing protein</fullName>
    </recommendedName>
</protein>
<keyword evidence="2 4" id="KW-0863">Zinc-finger</keyword>
<keyword evidence="3" id="KW-0862">Zinc</keyword>
<keyword evidence="1" id="KW-0479">Metal-binding</keyword>
<dbReference type="OrthoDB" id="8186755at2759"/>
<dbReference type="EMBL" id="BGPR01015646">
    <property type="protein sequence ID" value="GBN70078.1"/>
    <property type="molecule type" value="Genomic_DNA"/>
</dbReference>
<dbReference type="FunFam" id="3.30.160.60:FF:000065">
    <property type="entry name" value="B-cell CLL/lymphoma 6, member B"/>
    <property type="match status" value="1"/>
</dbReference>
<accession>A0A4Y2R3B3</accession>
<dbReference type="AlphaFoldDB" id="A0A4Y2R3B3"/>
<dbReference type="GO" id="GO:0008270">
    <property type="term" value="F:zinc ion binding"/>
    <property type="evidence" value="ECO:0007669"/>
    <property type="project" value="UniProtKB-KW"/>
</dbReference>
<sequence length="115" mass="12713">MRLMEVIARLNGGVATPTSWSTDTPDEQSMSPTSCATFSDADADLSFTIGVTENTPYACHYCDKAFPRQSYLKRHEQARLSPSSRMTGFLKHFLQGVKSRVAFFSLGVAGVHFPF</sequence>
<dbReference type="PROSITE" id="PS50157">
    <property type="entry name" value="ZINC_FINGER_C2H2_2"/>
    <property type="match status" value="1"/>
</dbReference>
<proteinExistence type="predicted"/>
<dbReference type="InterPro" id="IPR013087">
    <property type="entry name" value="Znf_C2H2_type"/>
</dbReference>
<keyword evidence="8" id="KW-1185">Reference proteome</keyword>
<name>A0A4Y2R3B3_ARAVE</name>
<organism evidence="7 8">
    <name type="scientific">Araneus ventricosus</name>
    <name type="common">Orbweaver spider</name>
    <name type="synonym">Epeira ventricosa</name>
    <dbReference type="NCBI Taxonomy" id="182803"/>
    <lineage>
        <taxon>Eukaryota</taxon>
        <taxon>Metazoa</taxon>
        <taxon>Ecdysozoa</taxon>
        <taxon>Arthropoda</taxon>
        <taxon>Chelicerata</taxon>
        <taxon>Arachnida</taxon>
        <taxon>Araneae</taxon>
        <taxon>Araneomorphae</taxon>
        <taxon>Entelegynae</taxon>
        <taxon>Araneoidea</taxon>
        <taxon>Araneidae</taxon>
        <taxon>Araneus</taxon>
    </lineage>
</organism>
<evidence type="ECO:0000313" key="6">
    <source>
        <dbReference type="EMBL" id="GBN70072.1"/>
    </source>
</evidence>
<gene>
    <name evidence="7" type="ORF">AVEN_156702_1</name>
    <name evidence="6" type="ORF">AVEN_253282_1</name>
</gene>
<evidence type="ECO:0000256" key="3">
    <source>
        <dbReference type="ARBA" id="ARBA00022833"/>
    </source>
</evidence>
<dbReference type="Gene3D" id="3.30.160.60">
    <property type="entry name" value="Classic Zinc Finger"/>
    <property type="match status" value="1"/>
</dbReference>
<evidence type="ECO:0000313" key="8">
    <source>
        <dbReference type="Proteomes" id="UP000499080"/>
    </source>
</evidence>
<evidence type="ECO:0000256" key="1">
    <source>
        <dbReference type="ARBA" id="ARBA00022723"/>
    </source>
</evidence>
<dbReference type="EMBL" id="BGPR01015645">
    <property type="protein sequence ID" value="GBN70072.1"/>
    <property type="molecule type" value="Genomic_DNA"/>
</dbReference>
<reference evidence="7 8" key="1">
    <citation type="journal article" date="2019" name="Sci. Rep.">
        <title>Orb-weaving spider Araneus ventricosus genome elucidates the spidroin gene catalogue.</title>
        <authorList>
            <person name="Kono N."/>
            <person name="Nakamura H."/>
            <person name="Ohtoshi R."/>
            <person name="Moran D.A.P."/>
            <person name="Shinohara A."/>
            <person name="Yoshida Y."/>
            <person name="Fujiwara M."/>
            <person name="Mori M."/>
            <person name="Tomita M."/>
            <person name="Arakawa K."/>
        </authorList>
    </citation>
    <scope>NUCLEOTIDE SEQUENCE [LARGE SCALE GENOMIC DNA]</scope>
</reference>
<evidence type="ECO:0000313" key="7">
    <source>
        <dbReference type="EMBL" id="GBN70078.1"/>
    </source>
</evidence>
<dbReference type="SUPFAM" id="SSF57667">
    <property type="entry name" value="beta-beta-alpha zinc fingers"/>
    <property type="match status" value="1"/>
</dbReference>
<evidence type="ECO:0000256" key="2">
    <source>
        <dbReference type="ARBA" id="ARBA00022771"/>
    </source>
</evidence>
<dbReference type="Pfam" id="PF00096">
    <property type="entry name" value="zf-C2H2"/>
    <property type="match status" value="1"/>
</dbReference>
<dbReference type="Proteomes" id="UP000499080">
    <property type="component" value="Unassembled WGS sequence"/>
</dbReference>
<dbReference type="InterPro" id="IPR036236">
    <property type="entry name" value="Znf_C2H2_sf"/>
</dbReference>
<evidence type="ECO:0000256" key="4">
    <source>
        <dbReference type="PROSITE-ProRule" id="PRU00042"/>
    </source>
</evidence>
<evidence type="ECO:0000259" key="5">
    <source>
        <dbReference type="PROSITE" id="PS50157"/>
    </source>
</evidence>
<comment type="caution">
    <text evidence="7">The sequence shown here is derived from an EMBL/GenBank/DDBJ whole genome shotgun (WGS) entry which is preliminary data.</text>
</comment>
<feature type="domain" description="C2H2-type" evidence="5">
    <location>
        <begin position="57"/>
        <end position="86"/>
    </location>
</feature>